<feature type="domain" description="HAMP" evidence="14">
    <location>
        <begin position="331"/>
        <end position="383"/>
    </location>
</feature>
<dbReference type="Pfam" id="PF02518">
    <property type="entry name" value="HATPase_c"/>
    <property type="match status" value="1"/>
</dbReference>
<dbReference type="SMART" id="SM01049">
    <property type="entry name" value="Cache_2"/>
    <property type="match status" value="1"/>
</dbReference>
<dbReference type="OrthoDB" id="5341439at2"/>
<dbReference type="Gene3D" id="3.30.450.20">
    <property type="entry name" value="PAS domain"/>
    <property type="match status" value="2"/>
</dbReference>
<keyword evidence="16" id="KW-1185">Reference proteome</keyword>
<evidence type="ECO:0000256" key="9">
    <source>
        <dbReference type="ARBA" id="ARBA00022989"/>
    </source>
</evidence>
<dbReference type="Pfam" id="PF00512">
    <property type="entry name" value="HisKA"/>
    <property type="match status" value="1"/>
</dbReference>
<dbReference type="Gene3D" id="6.10.340.10">
    <property type="match status" value="1"/>
</dbReference>
<dbReference type="SUPFAM" id="SSF158472">
    <property type="entry name" value="HAMP domain-like"/>
    <property type="match status" value="1"/>
</dbReference>
<dbReference type="RefSeq" id="WP_014323527.1">
    <property type="nucleotide sequence ID" value="NC_016803.1"/>
</dbReference>
<dbReference type="InterPro" id="IPR003661">
    <property type="entry name" value="HisK_dim/P_dom"/>
</dbReference>
<dbReference type="CDD" id="cd00082">
    <property type="entry name" value="HisKA"/>
    <property type="match status" value="1"/>
</dbReference>
<keyword evidence="4" id="KW-1003">Cell membrane</keyword>
<evidence type="ECO:0000259" key="13">
    <source>
        <dbReference type="PROSITE" id="PS50109"/>
    </source>
</evidence>
<name>F0JJK4_9BACT</name>
<reference evidence="15 16" key="1">
    <citation type="journal article" date="2011" name="J. Bacteriol.">
        <title>Genome sequence of the mercury-methylating strain Desulfovibrio desulfuricans ND132.</title>
        <authorList>
            <person name="Brown S.D."/>
            <person name="Gilmour C.C."/>
            <person name="Kucken A.M."/>
            <person name="Wall J.D."/>
            <person name="Elias D.A."/>
            <person name="Brandt C.C."/>
            <person name="Podar M."/>
            <person name="Chertkov O."/>
            <person name="Held B."/>
            <person name="Bruce D.C."/>
            <person name="Detter J.C."/>
            <person name="Tapia R."/>
            <person name="Han C.S."/>
            <person name="Goodwin L.A."/>
            <person name="Cheng J.F."/>
            <person name="Pitluck S."/>
            <person name="Woyke T."/>
            <person name="Mikhailova N."/>
            <person name="Ivanova N.N."/>
            <person name="Han J."/>
            <person name="Lucas S."/>
            <person name="Lapidus A.L."/>
            <person name="Land M.L."/>
            <person name="Hauser L.J."/>
            <person name="Palumbo A.V."/>
        </authorList>
    </citation>
    <scope>NUCLEOTIDE SEQUENCE [LARGE SCALE GENOMIC DNA]</scope>
    <source>
        <strain evidence="15 16">ND132</strain>
    </source>
</reference>
<dbReference type="Gene3D" id="3.30.565.10">
    <property type="entry name" value="Histidine kinase-like ATPase, C-terminal domain"/>
    <property type="match status" value="1"/>
</dbReference>
<protein>
    <recommendedName>
        <fullName evidence="3">histidine kinase</fullName>
        <ecNumber evidence="3">2.7.13.3</ecNumber>
    </recommendedName>
</protein>
<keyword evidence="8 15" id="KW-0418">Kinase</keyword>
<dbReference type="SMART" id="SM00387">
    <property type="entry name" value="HATPase_c"/>
    <property type="match status" value="1"/>
</dbReference>
<dbReference type="PROSITE" id="PS50885">
    <property type="entry name" value="HAMP"/>
    <property type="match status" value="1"/>
</dbReference>
<keyword evidence="7 12" id="KW-0812">Transmembrane</keyword>
<dbReference type="SUPFAM" id="SSF55874">
    <property type="entry name" value="ATPase domain of HSP90 chaperone/DNA topoisomerase II/histidine kinase"/>
    <property type="match status" value="1"/>
</dbReference>
<evidence type="ECO:0000256" key="3">
    <source>
        <dbReference type="ARBA" id="ARBA00012438"/>
    </source>
</evidence>
<dbReference type="PANTHER" id="PTHR43711">
    <property type="entry name" value="TWO-COMPONENT HISTIDINE KINASE"/>
    <property type="match status" value="1"/>
</dbReference>
<feature type="transmembrane region" description="Helical" evidence="12">
    <location>
        <begin position="14"/>
        <end position="34"/>
    </location>
</feature>
<feature type="domain" description="Histidine kinase" evidence="13">
    <location>
        <begin position="412"/>
        <end position="646"/>
    </location>
</feature>
<dbReference type="SMART" id="SM00388">
    <property type="entry name" value="HisKA"/>
    <property type="match status" value="1"/>
</dbReference>
<dbReference type="eggNOG" id="COG4564">
    <property type="taxonomic scope" value="Bacteria"/>
</dbReference>
<comment type="catalytic activity">
    <reaction evidence="1">
        <text>ATP + protein L-histidine = ADP + protein N-phospho-L-histidine.</text>
        <dbReference type="EC" id="2.7.13.3"/>
    </reaction>
</comment>
<dbReference type="KEGG" id="ddn:DND132_2900"/>
<evidence type="ECO:0000256" key="11">
    <source>
        <dbReference type="ARBA" id="ARBA00023136"/>
    </source>
</evidence>
<dbReference type="InterPro" id="IPR036097">
    <property type="entry name" value="HisK_dim/P_sf"/>
</dbReference>
<dbReference type="InterPro" id="IPR004358">
    <property type="entry name" value="Sig_transdc_His_kin-like_C"/>
</dbReference>
<dbReference type="Gene3D" id="1.10.287.130">
    <property type="match status" value="1"/>
</dbReference>
<dbReference type="InterPro" id="IPR004010">
    <property type="entry name" value="Double_Cache_2"/>
</dbReference>
<organism evidence="15 16">
    <name type="scientific">Pseudodesulfovibrio mercurii</name>
    <dbReference type="NCBI Taxonomy" id="641491"/>
    <lineage>
        <taxon>Bacteria</taxon>
        <taxon>Pseudomonadati</taxon>
        <taxon>Thermodesulfobacteriota</taxon>
        <taxon>Desulfovibrionia</taxon>
        <taxon>Desulfovibrionales</taxon>
        <taxon>Desulfovibrionaceae</taxon>
    </lineage>
</organism>
<dbReference type="InterPro" id="IPR033480">
    <property type="entry name" value="sCache_2"/>
</dbReference>
<evidence type="ECO:0000256" key="12">
    <source>
        <dbReference type="SAM" id="Phobius"/>
    </source>
</evidence>
<dbReference type="STRING" id="641491.DND132_2900"/>
<gene>
    <name evidence="15" type="ORF">DND132_2900</name>
</gene>
<dbReference type="InterPro" id="IPR050736">
    <property type="entry name" value="Sensor_HK_Regulatory"/>
</dbReference>
<dbReference type="InterPro" id="IPR003660">
    <property type="entry name" value="HAMP_dom"/>
</dbReference>
<dbReference type="EMBL" id="CP003220">
    <property type="protein sequence ID" value="EGB16103.1"/>
    <property type="molecule type" value="Genomic_DNA"/>
</dbReference>
<dbReference type="GO" id="GO:0005886">
    <property type="term" value="C:plasma membrane"/>
    <property type="evidence" value="ECO:0007669"/>
    <property type="project" value="UniProtKB-SubCell"/>
</dbReference>
<dbReference type="SMR" id="F0JJK4"/>
<keyword evidence="11 12" id="KW-0472">Membrane</keyword>
<evidence type="ECO:0000256" key="10">
    <source>
        <dbReference type="ARBA" id="ARBA00023012"/>
    </source>
</evidence>
<dbReference type="SMART" id="SM00304">
    <property type="entry name" value="HAMP"/>
    <property type="match status" value="1"/>
</dbReference>
<evidence type="ECO:0000256" key="6">
    <source>
        <dbReference type="ARBA" id="ARBA00022679"/>
    </source>
</evidence>
<evidence type="ECO:0000256" key="7">
    <source>
        <dbReference type="ARBA" id="ARBA00022692"/>
    </source>
</evidence>
<dbReference type="EC" id="2.7.13.3" evidence="3"/>
<dbReference type="HOGENOM" id="CLU_437264_0_0_7"/>
<dbReference type="InterPro" id="IPR005467">
    <property type="entry name" value="His_kinase_dom"/>
</dbReference>
<dbReference type="InterPro" id="IPR036890">
    <property type="entry name" value="HATPase_C_sf"/>
</dbReference>
<dbReference type="CDD" id="cd06225">
    <property type="entry name" value="HAMP"/>
    <property type="match status" value="1"/>
</dbReference>
<evidence type="ECO:0000256" key="5">
    <source>
        <dbReference type="ARBA" id="ARBA00022553"/>
    </source>
</evidence>
<dbReference type="InterPro" id="IPR003594">
    <property type="entry name" value="HATPase_dom"/>
</dbReference>
<dbReference type="PANTHER" id="PTHR43711:SF1">
    <property type="entry name" value="HISTIDINE KINASE 1"/>
    <property type="match status" value="1"/>
</dbReference>
<dbReference type="Pfam" id="PF00672">
    <property type="entry name" value="HAMP"/>
    <property type="match status" value="1"/>
</dbReference>
<evidence type="ECO:0000259" key="14">
    <source>
        <dbReference type="PROSITE" id="PS50885"/>
    </source>
</evidence>
<evidence type="ECO:0000256" key="4">
    <source>
        <dbReference type="ARBA" id="ARBA00022475"/>
    </source>
</evidence>
<comment type="subcellular location">
    <subcellularLocation>
        <location evidence="2">Cell membrane</location>
        <topology evidence="2">Multi-pass membrane protein</topology>
    </subcellularLocation>
</comment>
<dbReference type="GO" id="GO:0000155">
    <property type="term" value="F:phosphorelay sensor kinase activity"/>
    <property type="evidence" value="ECO:0007669"/>
    <property type="project" value="InterPro"/>
</dbReference>
<keyword evidence="6" id="KW-0808">Transferase</keyword>
<dbReference type="Proteomes" id="UP000007845">
    <property type="component" value="Chromosome"/>
</dbReference>
<evidence type="ECO:0000256" key="2">
    <source>
        <dbReference type="ARBA" id="ARBA00004651"/>
    </source>
</evidence>
<evidence type="ECO:0000256" key="1">
    <source>
        <dbReference type="ARBA" id="ARBA00000085"/>
    </source>
</evidence>
<dbReference type="CDD" id="cd12912">
    <property type="entry name" value="PDC2_MCP_like"/>
    <property type="match status" value="2"/>
</dbReference>
<proteinExistence type="predicted"/>
<dbReference type="SUPFAM" id="SSF47384">
    <property type="entry name" value="Homodimeric domain of signal transducing histidine kinase"/>
    <property type="match status" value="1"/>
</dbReference>
<keyword evidence="10" id="KW-0902">Two-component regulatory system</keyword>
<feature type="transmembrane region" description="Helical" evidence="12">
    <location>
        <begin position="309"/>
        <end position="333"/>
    </location>
</feature>
<accession>F0JJK4</accession>
<evidence type="ECO:0000256" key="8">
    <source>
        <dbReference type="ARBA" id="ARBA00022777"/>
    </source>
</evidence>
<dbReference type="eggNOG" id="COG2205">
    <property type="taxonomic scope" value="Bacteria"/>
</dbReference>
<dbReference type="PROSITE" id="PS50109">
    <property type="entry name" value="HIS_KIN"/>
    <property type="match status" value="1"/>
</dbReference>
<keyword evidence="5" id="KW-0597">Phosphoprotein</keyword>
<dbReference type="AlphaFoldDB" id="F0JJK4"/>
<dbReference type="PRINTS" id="PR00344">
    <property type="entry name" value="BCTRLSENSOR"/>
</dbReference>
<evidence type="ECO:0000313" key="16">
    <source>
        <dbReference type="Proteomes" id="UP000007845"/>
    </source>
</evidence>
<evidence type="ECO:0000313" key="15">
    <source>
        <dbReference type="EMBL" id="EGB16103.1"/>
    </source>
</evidence>
<keyword evidence="9 12" id="KW-1133">Transmembrane helix</keyword>
<dbReference type="Pfam" id="PF08269">
    <property type="entry name" value="dCache_2"/>
    <property type="match status" value="1"/>
</dbReference>
<sequence>MLRPADSRIRTKLYVAYAGAFLVIFLVAGGIIHAQVRDMLRRNIETELDRTTEALRTLVRSSVDVSIRNYMRAVAEKCLDEARSLHRQVRRGRLTEAEAKDRARRAFLSMTIGRTGRVYCLDSQGIMVVHHKRSLVGVDMSGMAFVREQIRRRQGYMTYEWKEPLEAETRPKAVYMTYFEPWDWIISASAYREEFGQLVNMEDFRQRFFELRSGESGYPFVLDYSGYLLLHPYLLGVHYNDYDSPGLRTTAERIVAERNGHFDYMWRNPGETALKKKVVYFKDIPELGWVVASSSYYEDFQKPLDTIGYVMLTALAVAVLLMIPVSFGIGALITRPIATLQESFSRAADGDFSVRMEQHSRDELGLMAGYFNAFMERLTAYSNDLENEIAHRRETERELIAMDRTKTMFLASASHELRTPLTSIIGFLHLMEKNFRTRFLPVLGPLDPVGRQARTFEKNLAVVRVEADRLGRLVNDLLDLSKIEAGRMEWRENILSVDLVLQRAGEASASLAEDRPGVRLVVEPLTEPMGILADADRVHQVLINLLSNAFKNTEAGSVTLSAVRTGAGATFSVRDTGRGISEDEREKIFDLFYQGRDENNRSTQVLGTGLGLSICRRIVAHYGSRLEVDSVVGEGSCFRFTIPFGEREL</sequence>